<evidence type="ECO:0000313" key="8">
    <source>
        <dbReference type="Proteomes" id="UP000198937"/>
    </source>
</evidence>
<dbReference type="EMBL" id="FMIA01000002">
    <property type="protein sequence ID" value="SCL56541.1"/>
    <property type="molecule type" value="Genomic_DNA"/>
</dbReference>
<evidence type="ECO:0000256" key="1">
    <source>
        <dbReference type="ARBA" id="ARBA00006717"/>
    </source>
</evidence>
<evidence type="ECO:0000256" key="2">
    <source>
        <dbReference type="ARBA" id="ARBA00012028"/>
    </source>
</evidence>
<protein>
    <recommendedName>
        <fullName evidence="2">phosphoglycerate mutase (2,3-diphosphoglycerate-dependent)</fullName>
        <ecNumber evidence="2">5.4.2.11</ecNumber>
    </recommendedName>
</protein>
<evidence type="ECO:0000256" key="4">
    <source>
        <dbReference type="ARBA" id="ARBA00023235"/>
    </source>
</evidence>
<evidence type="ECO:0000313" key="7">
    <source>
        <dbReference type="EMBL" id="SCL56541.1"/>
    </source>
</evidence>
<dbReference type="Proteomes" id="UP000198937">
    <property type="component" value="Unassembled WGS sequence"/>
</dbReference>
<organism evidence="7 8">
    <name type="scientific">Micromonospora yangpuensis</name>
    <dbReference type="NCBI Taxonomy" id="683228"/>
    <lineage>
        <taxon>Bacteria</taxon>
        <taxon>Bacillati</taxon>
        <taxon>Actinomycetota</taxon>
        <taxon>Actinomycetes</taxon>
        <taxon>Micromonosporales</taxon>
        <taxon>Micromonosporaceae</taxon>
        <taxon>Micromonospora</taxon>
    </lineage>
</organism>
<dbReference type="PANTHER" id="PTHR11931">
    <property type="entry name" value="PHOSPHOGLYCERATE MUTASE"/>
    <property type="match status" value="1"/>
</dbReference>
<keyword evidence="4" id="KW-0413">Isomerase</keyword>
<name>A0A1C6URB7_9ACTN</name>
<evidence type="ECO:0000256" key="5">
    <source>
        <dbReference type="PIRSR" id="PIRSR613078-2"/>
    </source>
</evidence>
<dbReference type="Gene3D" id="3.40.50.1240">
    <property type="entry name" value="Phosphoglycerate mutase-like"/>
    <property type="match status" value="1"/>
</dbReference>
<dbReference type="STRING" id="683228.GA0070617_3270"/>
<dbReference type="EC" id="5.4.2.11" evidence="2"/>
<sequence length="260" mass="28474">MARTAGYRPGPAGTGDGMAELSTLWIVRHGESTANVAATTAETAGAEEIELTHSDAEVPLSATGEEQARATGRWLAGLPQRQRPDLAVVSPYLRAVRTAELALTGTDIPLRRDERLRDRDLGVLDGLTAHGVRQRFGTEAARRDRLGKFYYRPPGGESWTDVALRLRALLGDLRRDHAGQRVLLFGHDALVFLLRYLVEELTEAELMALTRRHVIANCSVTGWSADAAGRLTPDSFNDIGHLRQQGAEPTREDEVHAEPV</sequence>
<feature type="compositionally biased region" description="Basic and acidic residues" evidence="6">
    <location>
        <begin position="249"/>
        <end position="260"/>
    </location>
</feature>
<dbReference type="SUPFAM" id="SSF53254">
    <property type="entry name" value="Phosphoglycerate mutase-like"/>
    <property type="match status" value="1"/>
</dbReference>
<evidence type="ECO:0000256" key="6">
    <source>
        <dbReference type="SAM" id="MobiDB-lite"/>
    </source>
</evidence>
<keyword evidence="8" id="KW-1185">Reference proteome</keyword>
<feature type="region of interest" description="Disordered" evidence="6">
    <location>
        <begin position="240"/>
        <end position="260"/>
    </location>
</feature>
<keyword evidence="3" id="KW-0324">Glycolysis</keyword>
<comment type="similarity">
    <text evidence="1">Belongs to the phosphoglycerate mutase family. BPG-dependent PGAM subfamily.</text>
</comment>
<proteinExistence type="inferred from homology"/>
<evidence type="ECO:0000256" key="3">
    <source>
        <dbReference type="ARBA" id="ARBA00023152"/>
    </source>
</evidence>
<feature type="binding site" evidence="5">
    <location>
        <position position="94"/>
    </location>
    <ligand>
        <name>substrate</name>
    </ligand>
</feature>
<dbReference type="InterPro" id="IPR013078">
    <property type="entry name" value="His_Pase_superF_clade-1"/>
</dbReference>
<dbReference type="AlphaFoldDB" id="A0A1C6URB7"/>
<dbReference type="GO" id="GO:0006096">
    <property type="term" value="P:glycolytic process"/>
    <property type="evidence" value="ECO:0007669"/>
    <property type="project" value="UniProtKB-KW"/>
</dbReference>
<dbReference type="InterPro" id="IPR001345">
    <property type="entry name" value="PG/BPGM_mutase_AS"/>
</dbReference>
<feature type="binding site" evidence="5">
    <location>
        <begin position="28"/>
        <end position="35"/>
    </location>
    <ligand>
        <name>substrate</name>
    </ligand>
</feature>
<reference evidence="7 8" key="1">
    <citation type="submission" date="2016-06" db="EMBL/GenBank/DDBJ databases">
        <authorList>
            <person name="Kjaerup R.B."/>
            <person name="Dalgaard T.S."/>
            <person name="Juul-Madsen H.R."/>
        </authorList>
    </citation>
    <scope>NUCLEOTIDE SEQUENCE [LARGE SCALE GENOMIC DNA]</scope>
    <source>
        <strain evidence="7 8">DSM 45577</strain>
    </source>
</reference>
<dbReference type="CDD" id="cd07067">
    <property type="entry name" value="HP_PGM_like"/>
    <property type="match status" value="1"/>
</dbReference>
<dbReference type="Pfam" id="PF00300">
    <property type="entry name" value="His_Phos_1"/>
    <property type="match status" value="1"/>
</dbReference>
<accession>A0A1C6URB7</accession>
<dbReference type="InterPro" id="IPR029033">
    <property type="entry name" value="His_PPase_superfam"/>
</dbReference>
<dbReference type="PROSITE" id="PS00175">
    <property type="entry name" value="PG_MUTASE"/>
    <property type="match status" value="1"/>
</dbReference>
<dbReference type="InterPro" id="IPR005952">
    <property type="entry name" value="Phosphogly_mut1"/>
</dbReference>
<dbReference type="GO" id="GO:0004619">
    <property type="term" value="F:phosphoglycerate mutase activity"/>
    <property type="evidence" value="ECO:0007669"/>
    <property type="project" value="UniProtKB-EC"/>
</dbReference>
<gene>
    <name evidence="7" type="ORF">GA0070617_3270</name>
</gene>
<dbReference type="SMART" id="SM00855">
    <property type="entry name" value="PGAM"/>
    <property type="match status" value="1"/>
</dbReference>